<dbReference type="PANTHER" id="PTHR21310:SF37">
    <property type="entry name" value="AMINOGLYCOSIDE PHOSPHOTRANSFERASE DOMAIN-CONTAINING PROTEIN"/>
    <property type="match status" value="1"/>
</dbReference>
<dbReference type="Pfam" id="PF01636">
    <property type="entry name" value="APH"/>
    <property type="match status" value="1"/>
</dbReference>
<dbReference type="GO" id="GO:0016301">
    <property type="term" value="F:kinase activity"/>
    <property type="evidence" value="ECO:0007669"/>
    <property type="project" value="UniProtKB-KW"/>
</dbReference>
<dbReference type="AlphaFoldDB" id="A0A6A5WCG5"/>
<organism evidence="2 3">
    <name type="scientific">Amniculicola lignicola CBS 123094</name>
    <dbReference type="NCBI Taxonomy" id="1392246"/>
    <lineage>
        <taxon>Eukaryota</taxon>
        <taxon>Fungi</taxon>
        <taxon>Dikarya</taxon>
        <taxon>Ascomycota</taxon>
        <taxon>Pezizomycotina</taxon>
        <taxon>Dothideomycetes</taxon>
        <taxon>Pleosporomycetidae</taxon>
        <taxon>Pleosporales</taxon>
        <taxon>Amniculicolaceae</taxon>
        <taxon>Amniculicola</taxon>
    </lineage>
</organism>
<accession>A0A6A5WCG5</accession>
<dbReference type="InterPro" id="IPR002575">
    <property type="entry name" value="Aminoglycoside_PTrfase"/>
</dbReference>
<keyword evidence="3" id="KW-1185">Reference proteome</keyword>
<dbReference type="Proteomes" id="UP000799779">
    <property type="component" value="Unassembled WGS sequence"/>
</dbReference>
<feature type="domain" description="Aminoglycoside phosphotransferase" evidence="1">
    <location>
        <begin position="66"/>
        <end position="314"/>
    </location>
</feature>
<proteinExistence type="predicted"/>
<dbReference type="EMBL" id="ML977594">
    <property type="protein sequence ID" value="KAF1999573.1"/>
    <property type="molecule type" value="Genomic_DNA"/>
</dbReference>
<dbReference type="OrthoDB" id="5412996at2759"/>
<evidence type="ECO:0000313" key="3">
    <source>
        <dbReference type="Proteomes" id="UP000799779"/>
    </source>
</evidence>
<gene>
    <name evidence="2" type="ORF">P154DRAFT_214866</name>
</gene>
<keyword evidence="2" id="KW-0418">Kinase</keyword>
<protein>
    <submittedName>
        <fullName evidence="2">Kinase-like protein</fullName>
    </submittedName>
</protein>
<dbReference type="Gene3D" id="3.90.1200.10">
    <property type="match status" value="1"/>
</dbReference>
<evidence type="ECO:0000313" key="2">
    <source>
        <dbReference type="EMBL" id="KAF1999573.1"/>
    </source>
</evidence>
<dbReference type="SUPFAM" id="SSF56112">
    <property type="entry name" value="Protein kinase-like (PK-like)"/>
    <property type="match status" value="1"/>
</dbReference>
<sequence length="455" mass="52609">MRVNRNVLSASQTAEKRWLKFLASFDHTDDRRSRIEEIASHHRQGKVCRVIQRFQGAFNYCFRLRFDEDGEEWILRFPVLGNTMNPLAKAQNEVAVMHFLREKTTIPVPKVIAFSVATGDFVGLGPYIIMEFVDGIPLDDVLLDEKDGRLRDVSDSVLEKIYRQIARIYLQLFTHSFPKIGALSMEETESDRVWSVTSGPLTFKMNEIERMGGVRVGASDAPYDSTIDYFNALAEQSLLHLRNNPLASQDEEEARGDYQSIYTLKLMAKHFAAKHDTPFRLFCDDLRFGNILVDKSYTIVAIIDWEFCYAAPAAFLCSPPWWLTGTEPFEWSDRDLENYDAKLKVFLELLEEEEEEGRYGLGHTLSSLMREFRRDGTFWYNLAIRESFPLAGVMRHCLDTKPFQNPQSPDDLEEFSRCKMNQRQEYENFIRTREANQGDGRHISQLGQENDGIAL</sequence>
<dbReference type="Gene3D" id="3.30.200.20">
    <property type="entry name" value="Phosphorylase Kinase, domain 1"/>
    <property type="match status" value="1"/>
</dbReference>
<dbReference type="PANTHER" id="PTHR21310">
    <property type="entry name" value="AMINOGLYCOSIDE PHOSPHOTRANSFERASE-RELATED-RELATED"/>
    <property type="match status" value="1"/>
</dbReference>
<dbReference type="InterPro" id="IPR011009">
    <property type="entry name" value="Kinase-like_dom_sf"/>
</dbReference>
<keyword evidence="2" id="KW-0808">Transferase</keyword>
<name>A0A6A5WCG5_9PLEO</name>
<evidence type="ECO:0000259" key="1">
    <source>
        <dbReference type="Pfam" id="PF01636"/>
    </source>
</evidence>
<reference evidence="2" key="1">
    <citation type="journal article" date="2020" name="Stud. Mycol.">
        <title>101 Dothideomycetes genomes: a test case for predicting lifestyles and emergence of pathogens.</title>
        <authorList>
            <person name="Haridas S."/>
            <person name="Albert R."/>
            <person name="Binder M."/>
            <person name="Bloem J."/>
            <person name="Labutti K."/>
            <person name="Salamov A."/>
            <person name="Andreopoulos B."/>
            <person name="Baker S."/>
            <person name="Barry K."/>
            <person name="Bills G."/>
            <person name="Bluhm B."/>
            <person name="Cannon C."/>
            <person name="Castanera R."/>
            <person name="Culley D."/>
            <person name="Daum C."/>
            <person name="Ezra D."/>
            <person name="Gonzalez J."/>
            <person name="Henrissat B."/>
            <person name="Kuo A."/>
            <person name="Liang C."/>
            <person name="Lipzen A."/>
            <person name="Lutzoni F."/>
            <person name="Magnuson J."/>
            <person name="Mondo S."/>
            <person name="Nolan M."/>
            <person name="Ohm R."/>
            <person name="Pangilinan J."/>
            <person name="Park H.-J."/>
            <person name="Ramirez L."/>
            <person name="Alfaro M."/>
            <person name="Sun H."/>
            <person name="Tritt A."/>
            <person name="Yoshinaga Y."/>
            <person name="Zwiers L.-H."/>
            <person name="Turgeon B."/>
            <person name="Goodwin S."/>
            <person name="Spatafora J."/>
            <person name="Crous P."/>
            <person name="Grigoriev I."/>
        </authorList>
    </citation>
    <scope>NUCLEOTIDE SEQUENCE</scope>
    <source>
        <strain evidence="2">CBS 123094</strain>
    </source>
</reference>
<dbReference type="InterPro" id="IPR051678">
    <property type="entry name" value="AGP_Transferase"/>
</dbReference>